<evidence type="ECO:0000259" key="6">
    <source>
        <dbReference type="Pfam" id="PF01979"/>
    </source>
</evidence>
<dbReference type="GO" id="GO:0016787">
    <property type="term" value="F:hydrolase activity"/>
    <property type="evidence" value="ECO:0007669"/>
    <property type="project" value="UniProtKB-KW"/>
</dbReference>
<dbReference type="SUPFAM" id="SSF51556">
    <property type="entry name" value="Metallo-dependent hydrolases"/>
    <property type="match status" value="1"/>
</dbReference>
<evidence type="ECO:0000313" key="8">
    <source>
        <dbReference type="Proteomes" id="UP001254608"/>
    </source>
</evidence>
<protein>
    <recommendedName>
        <fullName evidence="5">5-methylthioadenosine/S-adenosylhomocysteine deaminase</fullName>
        <shortName evidence="5">MTA/SAH deaminase</shortName>
        <ecNumber evidence="5">3.5.4.28</ecNumber>
        <ecNumber evidence="5">3.5.4.31</ecNumber>
    </recommendedName>
</protein>
<keyword evidence="2 5" id="KW-0479">Metal-binding</keyword>
<dbReference type="InterPro" id="IPR023512">
    <property type="entry name" value="Deaminase_MtaD/DadD"/>
</dbReference>
<feature type="binding site" evidence="5">
    <location>
        <position position="218"/>
    </location>
    <ligand>
        <name>Zn(2+)</name>
        <dbReference type="ChEBI" id="CHEBI:29105"/>
    </ligand>
</feature>
<gene>
    <name evidence="5" type="primary">mtaD</name>
    <name evidence="7" type="ORF">RM530_16875</name>
</gene>
<comment type="cofactor">
    <cofactor evidence="5">
        <name>Zn(2+)</name>
        <dbReference type="ChEBI" id="CHEBI:29105"/>
    </cofactor>
    <text evidence="5">Binds 1 zinc ion per subunit.</text>
</comment>
<evidence type="ECO:0000256" key="5">
    <source>
        <dbReference type="HAMAP-Rule" id="MF_01281"/>
    </source>
</evidence>
<reference evidence="7 8" key="1">
    <citation type="submission" date="2023-09" db="EMBL/GenBank/DDBJ databases">
        <authorList>
            <person name="Rey-Velasco X."/>
        </authorList>
    </citation>
    <scope>NUCLEOTIDE SEQUENCE [LARGE SCALE GENOMIC DNA]</scope>
    <source>
        <strain evidence="7 8">W345</strain>
    </source>
</reference>
<comment type="function">
    <text evidence="5">Catalyzes the deamination of 5-methylthioadenosine and S-adenosyl-L-homocysteine into 5-methylthioinosine and S-inosyl-L-homocysteine, respectively. Is also able to deaminate adenosine.</text>
</comment>
<feature type="binding site" evidence="5">
    <location>
        <position position="306"/>
    </location>
    <ligand>
        <name>Zn(2+)</name>
        <dbReference type="ChEBI" id="CHEBI:29105"/>
    </ligand>
</feature>
<evidence type="ECO:0000256" key="3">
    <source>
        <dbReference type="ARBA" id="ARBA00022801"/>
    </source>
</evidence>
<keyword evidence="4 5" id="KW-0862">Zinc</keyword>
<evidence type="ECO:0000256" key="1">
    <source>
        <dbReference type="ARBA" id="ARBA00006745"/>
    </source>
</evidence>
<dbReference type="Gene3D" id="2.30.40.10">
    <property type="entry name" value="Urease, subunit C, domain 1"/>
    <property type="match status" value="1"/>
</dbReference>
<feature type="domain" description="Amidohydrolase-related" evidence="6">
    <location>
        <begin position="60"/>
        <end position="409"/>
    </location>
</feature>
<dbReference type="RefSeq" id="WP_311366429.1">
    <property type="nucleotide sequence ID" value="NZ_JAVRIC010000032.1"/>
</dbReference>
<dbReference type="InterPro" id="IPR032466">
    <property type="entry name" value="Metal_Hydrolase"/>
</dbReference>
<comment type="catalytic activity">
    <reaction evidence="5">
        <text>S-adenosyl-L-homocysteine + H2O + H(+) = S-inosyl-L-homocysteine + NH4(+)</text>
        <dbReference type="Rhea" id="RHEA:20716"/>
        <dbReference type="ChEBI" id="CHEBI:15377"/>
        <dbReference type="ChEBI" id="CHEBI:15378"/>
        <dbReference type="ChEBI" id="CHEBI:28938"/>
        <dbReference type="ChEBI" id="CHEBI:57856"/>
        <dbReference type="ChEBI" id="CHEBI:57985"/>
        <dbReference type="EC" id="3.5.4.28"/>
    </reaction>
</comment>
<dbReference type="InterPro" id="IPR006680">
    <property type="entry name" value="Amidohydro-rel"/>
</dbReference>
<evidence type="ECO:0000256" key="4">
    <source>
        <dbReference type="ARBA" id="ARBA00022833"/>
    </source>
</evidence>
<feature type="binding site" evidence="5">
    <location>
        <position position="306"/>
    </location>
    <ligand>
        <name>substrate</name>
    </ligand>
</feature>
<dbReference type="InterPro" id="IPR050287">
    <property type="entry name" value="MTA/SAH_deaminase"/>
</dbReference>
<dbReference type="NCBIfam" id="NF006549">
    <property type="entry name" value="PRK09045.1"/>
    <property type="match status" value="1"/>
</dbReference>
<evidence type="ECO:0000256" key="2">
    <source>
        <dbReference type="ARBA" id="ARBA00022723"/>
    </source>
</evidence>
<dbReference type="HAMAP" id="MF_01281">
    <property type="entry name" value="MTA_SAH_deamin"/>
    <property type="match status" value="1"/>
</dbReference>
<comment type="similarity">
    <text evidence="5">Belongs to the metallo-dependent hydrolases superfamily. MTA/SAH deaminase family.</text>
</comment>
<organism evidence="7 8">
    <name type="scientific">Banduia mediterranea</name>
    <dbReference type="NCBI Taxonomy" id="3075609"/>
    <lineage>
        <taxon>Bacteria</taxon>
        <taxon>Pseudomonadati</taxon>
        <taxon>Pseudomonadota</taxon>
        <taxon>Gammaproteobacteria</taxon>
        <taxon>Nevskiales</taxon>
        <taxon>Algiphilaceae</taxon>
        <taxon>Banduia</taxon>
    </lineage>
</organism>
<feature type="binding site" evidence="5">
    <location>
        <position position="221"/>
    </location>
    <ligand>
        <name>substrate</name>
    </ligand>
</feature>
<dbReference type="Proteomes" id="UP001254608">
    <property type="component" value="Unassembled WGS sequence"/>
</dbReference>
<dbReference type="CDD" id="cd01298">
    <property type="entry name" value="ATZ_TRZ_like"/>
    <property type="match status" value="1"/>
</dbReference>
<keyword evidence="8" id="KW-1185">Reference proteome</keyword>
<sequence length="441" mass="47973">MQDVDLLIVPRWIVPVEPHLTVHEDHALVVDGGRIVDLLPADFARQAYRARETLELPNQVVLPGLVNTHTHAAMTLLRGLADDLPLMNWLQDHIWPAEGRHASAAFCRAGVALAAAEMLKGGITCFADQYFFPESTVEVLREASMRALVGVPVLEFPTPWAQNAQGYISRAVDVIEANRTHPLLGFAFAPHAPYTVGDPALERIAMLSHEMDVPIHMHVHETAFEVEDAVAQHGERPFARLKRLGLLSREFMAVHMTQLNDQEIEDCATFGVSIAHCPESNLKLASGFCPVSKLLDAGVNVSIGTDGAASNNDLDLIGEMRTAALLAKGVSGNAAAFPAAQALRAATLGGARALGLEERIGSLERGKAADFIAIDMDQIDSVPMYDLISQTVYATGRDRVTHSYVAGRALMRGRELQTLDESAIKAEARQWQQRIIKGLQA</sequence>
<dbReference type="EC" id="3.5.4.31" evidence="5"/>
<keyword evidence="3 5" id="KW-0378">Hydrolase</keyword>
<dbReference type="InterPro" id="IPR011059">
    <property type="entry name" value="Metal-dep_hydrolase_composite"/>
</dbReference>
<name>A0ABU2WN85_9GAMM</name>
<comment type="caution">
    <text evidence="5">Lacks conserved residue(s) required for the propagation of feature annotation.</text>
</comment>
<dbReference type="PANTHER" id="PTHR43794:SF11">
    <property type="entry name" value="AMIDOHYDROLASE-RELATED DOMAIN-CONTAINING PROTEIN"/>
    <property type="match status" value="1"/>
</dbReference>
<accession>A0ABU2WN85</accession>
<evidence type="ECO:0000313" key="7">
    <source>
        <dbReference type="EMBL" id="MDT0499018.1"/>
    </source>
</evidence>
<comment type="caution">
    <text evidence="7">The sequence shown here is derived from an EMBL/GenBank/DDBJ whole genome shotgun (WGS) entry which is preliminary data.</text>
</comment>
<feature type="binding site" evidence="5">
    <location>
        <position position="98"/>
    </location>
    <ligand>
        <name>substrate</name>
    </ligand>
</feature>
<feature type="binding site" evidence="5">
    <location>
        <position position="69"/>
    </location>
    <ligand>
        <name>Zn(2+)</name>
        <dbReference type="ChEBI" id="CHEBI:29105"/>
    </ligand>
</feature>
<feature type="binding site" evidence="5">
    <location>
        <position position="71"/>
    </location>
    <ligand>
        <name>Zn(2+)</name>
        <dbReference type="ChEBI" id="CHEBI:29105"/>
    </ligand>
</feature>
<comment type="catalytic activity">
    <reaction evidence="5">
        <text>S-methyl-5'-thioadenosine + H2O + H(+) = S-methyl-5'-thioinosine + NH4(+)</text>
        <dbReference type="Rhea" id="RHEA:25025"/>
        <dbReference type="ChEBI" id="CHEBI:15377"/>
        <dbReference type="ChEBI" id="CHEBI:15378"/>
        <dbReference type="ChEBI" id="CHEBI:17509"/>
        <dbReference type="ChEBI" id="CHEBI:28938"/>
        <dbReference type="ChEBI" id="CHEBI:48595"/>
        <dbReference type="EC" id="3.5.4.31"/>
    </reaction>
</comment>
<dbReference type="PANTHER" id="PTHR43794">
    <property type="entry name" value="AMINOHYDROLASE SSNA-RELATED"/>
    <property type="match status" value="1"/>
</dbReference>
<dbReference type="EC" id="3.5.4.28" evidence="5"/>
<dbReference type="Gene3D" id="3.20.20.140">
    <property type="entry name" value="Metal-dependent hydrolases"/>
    <property type="match status" value="1"/>
</dbReference>
<feature type="binding site" evidence="5">
    <location>
        <position position="191"/>
    </location>
    <ligand>
        <name>substrate</name>
    </ligand>
</feature>
<dbReference type="Pfam" id="PF01979">
    <property type="entry name" value="Amidohydro_1"/>
    <property type="match status" value="1"/>
</dbReference>
<comment type="similarity">
    <text evidence="1">Belongs to the metallo-dependent hydrolases superfamily. ATZ/TRZ family.</text>
</comment>
<proteinExistence type="inferred from homology"/>
<dbReference type="SUPFAM" id="SSF51338">
    <property type="entry name" value="Composite domain of metallo-dependent hydrolases"/>
    <property type="match status" value="1"/>
</dbReference>
<dbReference type="EMBL" id="JAVRIC010000032">
    <property type="protein sequence ID" value="MDT0499018.1"/>
    <property type="molecule type" value="Genomic_DNA"/>
</dbReference>